<proteinExistence type="predicted"/>
<dbReference type="EMBL" id="KZ293644">
    <property type="protein sequence ID" value="PBL04554.1"/>
    <property type="molecule type" value="Genomic_DNA"/>
</dbReference>
<name>A0A2H3EZ38_ARMGA</name>
<organism evidence="1 2">
    <name type="scientific">Armillaria gallica</name>
    <name type="common">Bulbous honey fungus</name>
    <name type="synonym">Armillaria bulbosa</name>
    <dbReference type="NCBI Taxonomy" id="47427"/>
    <lineage>
        <taxon>Eukaryota</taxon>
        <taxon>Fungi</taxon>
        <taxon>Dikarya</taxon>
        <taxon>Basidiomycota</taxon>
        <taxon>Agaricomycotina</taxon>
        <taxon>Agaricomycetes</taxon>
        <taxon>Agaricomycetidae</taxon>
        <taxon>Agaricales</taxon>
        <taxon>Marasmiineae</taxon>
        <taxon>Physalacriaceae</taxon>
        <taxon>Armillaria</taxon>
    </lineage>
</organism>
<gene>
    <name evidence="1" type="ORF">ARMGADRAFT_1070999</name>
</gene>
<dbReference type="AlphaFoldDB" id="A0A2H3EZ38"/>
<accession>A0A2H3EZ38</accession>
<protein>
    <submittedName>
        <fullName evidence="1">Uncharacterized protein</fullName>
    </submittedName>
</protein>
<dbReference type="InParanoid" id="A0A2H3EZ38"/>
<dbReference type="Proteomes" id="UP000217790">
    <property type="component" value="Unassembled WGS sequence"/>
</dbReference>
<reference evidence="2" key="1">
    <citation type="journal article" date="2017" name="Nat. Ecol. Evol.">
        <title>Genome expansion and lineage-specific genetic innovations in the forest pathogenic fungi Armillaria.</title>
        <authorList>
            <person name="Sipos G."/>
            <person name="Prasanna A.N."/>
            <person name="Walter M.C."/>
            <person name="O'Connor E."/>
            <person name="Balint B."/>
            <person name="Krizsan K."/>
            <person name="Kiss B."/>
            <person name="Hess J."/>
            <person name="Varga T."/>
            <person name="Slot J."/>
            <person name="Riley R."/>
            <person name="Boka B."/>
            <person name="Rigling D."/>
            <person name="Barry K."/>
            <person name="Lee J."/>
            <person name="Mihaltcheva S."/>
            <person name="LaButti K."/>
            <person name="Lipzen A."/>
            <person name="Waldron R."/>
            <person name="Moloney N.M."/>
            <person name="Sperisen C."/>
            <person name="Kredics L."/>
            <person name="Vagvoelgyi C."/>
            <person name="Patrignani A."/>
            <person name="Fitzpatrick D."/>
            <person name="Nagy I."/>
            <person name="Doyle S."/>
            <person name="Anderson J.B."/>
            <person name="Grigoriev I.V."/>
            <person name="Gueldener U."/>
            <person name="Muensterkoetter M."/>
            <person name="Nagy L.G."/>
        </authorList>
    </citation>
    <scope>NUCLEOTIDE SEQUENCE [LARGE SCALE GENOMIC DNA]</scope>
    <source>
        <strain evidence="2">Ar21-2</strain>
    </source>
</reference>
<keyword evidence="2" id="KW-1185">Reference proteome</keyword>
<sequence length="94" mass="10414">MSSTLRGAEDDVLGVNCPILDKYELKQMPLVDNSFFRTSATTMTRPAILDDNWRPYPSSSRITLDQRLRHEANTTLLITGLQFGLVCIANGGAL</sequence>
<evidence type="ECO:0000313" key="1">
    <source>
        <dbReference type="EMBL" id="PBL04554.1"/>
    </source>
</evidence>
<evidence type="ECO:0000313" key="2">
    <source>
        <dbReference type="Proteomes" id="UP000217790"/>
    </source>
</evidence>